<keyword evidence="2" id="KW-1133">Transmembrane helix</keyword>
<name>A0A9I9D412_CUCME</name>
<feature type="transmembrane region" description="Helical" evidence="2">
    <location>
        <begin position="111"/>
        <end position="129"/>
    </location>
</feature>
<proteinExistence type="predicted"/>
<accession>A0A9I9D412</accession>
<dbReference type="AlphaFoldDB" id="A0A9I9D412"/>
<feature type="compositionally biased region" description="Polar residues" evidence="1">
    <location>
        <begin position="7"/>
        <end position="21"/>
    </location>
</feature>
<keyword evidence="2" id="KW-0812">Transmembrane</keyword>
<feature type="region of interest" description="Disordered" evidence="1">
    <location>
        <begin position="1"/>
        <end position="26"/>
    </location>
</feature>
<evidence type="ECO:0000256" key="2">
    <source>
        <dbReference type="SAM" id="Phobius"/>
    </source>
</evidence>
<feature type="compositionally biased region" description="Polar residues" evidence="1">
    <location>
        <begin position="78"/>
        <end position="95"/>
    </location>
</feature>
<organism evidence="3">
    <name type="scientific">Cucumis melo</name>
    <name type="common">Muskmelon</name>
    <dbReference type="NCBI Taxonomy" id="3656"/>
    <lineage>
        <taxon>Eukaryota</taxon>
        <taxon>Viridiplantae</taxon>
        <taxon>Streptophyta</taxon>
        <taxon>Embryophyta</taxon>
        <taxon>Tracheophyta</taxon>
        <taxon>Spermatophyta</taxon>
        <taxon>Magnoliopsida</taxon>
        <taxon>eudicotyledons</taxon>
        <taxon>Gunneridae</taxon>
        <taxon>Pentapetalae</taxon>
        <taxon>rosids</taxon>
        <taxon>fabids</taxon>
        <taxon>Cucurbitales</taxon>
        <taxon>Cucurbitaceae</taxon>
        <taxon>Benincaseae</taxon>
        <taxon>Cucumis</taxon>
    </lineage>
</organism>
<reference evidence="3" key="1">
    <citation type="submission" date="2023-03" db="UniProtKB">
        <authorList>
            <consortium name="EnsemblPlants"/>
        </authorList>
    </citation>
    <scope>IDENTIFICATION</scope>
</reference>
<sequence length="150" mass="17180">LHFGATLSLSFPSSNQTSTSDSRLHSFPPFSSTRRFRTISIMMQESFPPSDDDRTGGIGFLSYKERSLSKRNLKQHQEQGNMSSDRPVTRSRSNLGRSDSRRWFAFGRRSFFIFAGFALLLLFVVTFYLESSMTSVFRKRSEKLGHAMQS</sequence>
<dbReference type="Gramene" id="MELO3C012422.2.1">
    <property type="protein sequence ID" value="MELO3C012422.2.1"/>
    <property type="gene ID" value="MELO3C012422.2"/>
</dbReference>
<evidence type="ECO:0000313" key="3">
    <source>
        <dbReference type="EnsemblPlants" id="MELO3C012422.2.1"/>
    </source>
</evidence>
<protein>
    <submittedName>
        <fullName evidence="3">Uncharacterized protein</fullName>
    </submittedName>
</protein>
<keyword evidence="2" id="KW-0472">Membrane</keyword>
<feature type="region of interest" description="Disordered" evidence="1">
    <location>
        <begin position="70"/>
        <end position="95"/>
    </location>
</feature>
<dbReference type="EnsemblPlants" id="MELO3C012422.2.1">
    <property type="protein sequence ID" value="MELO3C012422.2.1"/>
    <property type="gene ID" value="MELO3C012422.2"/>
</dbReference>
<evidence type="ECO:0000256" key="1">
    <source>
        <dbReference type="SAM" id="MobiDB-lite"/>
    </source>
</evidence>